<sequence>MFLTSSFFLLRRWPVTKIRVTSEPFARVHHPSSATNGAPLHARGSRTASDMTAVSAQGPETMSDVLYNRALNKTNAIGGPGSSFQRAERPSPDVAVEAAEPRMSPRRWTPLFPHVFITRAKKERRDSWKRSSALIGVSASYKHVSCGPPALPANPSAY</sequence>
<comment type="caution">
    <text evidence="2">The sequence shown here is derived from an EMBL/GenBank/DDBJ whole genome shotgun (WGS) entry which is preliminary data.</text>
</comment>
<gene>
    <name evidence="2" type="ORF">NDU88_000861</name>
</gene>
<proteinExistence type="predicted"/>
<dbReference type="Proteomes" id="UP001066276">
    <property type="component" value="Chromosome 2_1"/>
</dbReference>
<protein>
    <submittedName>
        <fullName evidence="2">Uncharacterized protein</fullName>
    </submittedName>
</protein>
<accession>A0AAV7V688</accession>
<feature type="region of interest" description="Disordered" evidence="1">
    <location>
        <begin position="28"/>
        <end position="48"/>
    </location>
</feature>
<dbReference type="EMBL" id="JANPWB010000003">
    <property type="protein sequence ID" value="KAJ1196998.1"/>
    <property type="molecule type" value="Genomic_DNA"/>
</dbReference>
<evidence type="ECO:0000313" key="3">
    <source>
        <dbReference type="Proteomes" id="UP001066276"/>
    </source>
</evidence>
<evidence type="ECO:0000313" key="2">
    <source>
        <dbReference type="EMBL" id="KAJ1196998.1"/>
    </source>
</evidence>
<feature type="region of interest" description="Disordered" evidence="1">
    <location>
        <begin position="77"/>
        <end position="102"/>
    </location>
</feature>
<evidence type="ECO:0000256" key="1">
    <source>
        <dbReference type="SAM" id="MobiDB-lite"/>
    </source>
</evidence>
<dbReference type="AlphaFoldDB" id="A0AAV7V688"/>
<reference evidence="2" key="1">
    <citation type="journal article" date="2022" name="bioRxiv">
        <title>Sequencing and chromosome-scale assembly of the giantPleurodeles waltlgenome.</title>
        <authorList>
            <person name="Brown T."/>
            <person name="Elewa A."/>
            <person name="Iarovenko S."/>
            <person name="Subramanian E."/>
            <person name="Araus A.J."/>
            <person name="Petzold A."/>
            <person name="Susuki M."/>
            <person name="Suzuki K.-i.T."/>
            <person name="Hayashi T."/>
            <person name="Toyoda A."/>
            <person name="Oliveira C."/>
            <person name="Osipova E."/>
            <person name="Leigh N.D."/>
            <person name="Simon A."/>
            <person name="Yun M.H."/>
        </authorList>
    </citation>
    <scope>NUCLEOTIDE SEQUENCE</scope>
    <source>
        <strain evidence="2">20211129_DDA</strain>
        <tissue evidence="2">Liver</tissue>
    </source>
</reference>
<name>A0AAV7V688_PLEWA</name>
<organism evidence="2 3">
    <name type="scientific">Pleurodeles waltl</name>
    <name type="common">Iberian ribbed newt</name>
    <dbReference type="NCBI Taxonomy" id="8319"/>
    <lineage>
        <taxon>Eukaryota</taxon>
        <taxon>Metazoa</taxon>
        <taxon>Chordata</taxon>
        <taxon>Craniata</taxon>
        <taxon>Vertebrata</taxon>
        <taxon>Euteleostomi</taxon>
        <taxon>Amphibia</taxon>
        <taxon>Batrachia</taxon>
        <taxon>Caudata</taxon>
        <taxon>Salamandroidea</taxon>
        <taxon>Salamandridae</taxon>
        <taxon>Pleurodelinae</taxon>
        <taxon>Pleurodeles</taxon>
    </lineage>
</organism>
<keyword evidence="3" id="KW-1185">Reference proteome</keyword>